<accession>A0ABT0RZJ2</accession>
<dbReference type="EMBL" id="JAMGBE010000001">
    <property type="protein sequence ID" value="MCL6728986.1"/>
    <property type="molecule type" value="Genomic_DNA"/>
</dbReference>
<feature type="region of interest" description="Disordered" evidence="12">
    <location>
        <begin position="1"/>
        <end position="43"/>
    </location>
</feature>
<dbReference type="InterPro" id="IPR022278">
    <property type="entry name" value="Pser_aminoTfrase"/>
</dbReference>
<evidence type="ECO:0000256" key="1">
    <source>
        <dbReference type="ARBA" id="ARBA00001933"/>
    </source>
</evidence>
<dbReference type="InterPro" id="IPR015421">
    <property type="entry name" value="PyrdxlP-dep_Trfase_major"/>
</dbReference>
<dbReference type="PANTHER" id="PTHR21152:SF40">
    <property type="entry name" value="ALANINE--GLYOXYLATE AMINOTRANSFERASE"/>
    <property type="match status" value="1"/>
</dbReference>
<evidence type="ECO:0000256" key="9">
    <source>
        <dbReference type="ARBA" id="ARBA00022898"/>
    </source>
</evidence>
<dbReference type="InterPro" id="IPR015422">
    <property type="entry name" value="PyrdxlP-dep_Trfase_small"/>
</dbReference>
<dbReference type="NCBIfam" id="TIGR01365">
    <property type="entry name" value="serC_2"/>
    <property type="match status" value="1"/>
</dbReference>
<dbReference type="InterPro" id="IPR015424">
    <property type="entry name" value="PyrdxlP-dep_Trfase"/>
</dbReference>
<keyword evidence="6 13" id="KW-0032">Aminotransferase</keyword>
<keyword evidence="5" id="KW-0963">Cytoplasm</keyword>
<dbReference type="CDD" id="cd01494">
    <property type="entry name" value="AAT_I"/>
    <property type="match status" value="1"/>
</dbReference>
<evidence type="ECO:0000256" key="6">
    <source>
        <dbReference type="ARBA" id="ARBA00022576"/>
    </source>
</evidence>
<evidence type="ECO:0000256" key="7">
    <source>
        <dbReference type="ARBA" id="ARBA00022605"/>
    </source>
</evidence>
<dbReference type="RefSeq" id="WP_249830476.1">
    <property type="nucleotide sequence ID" value="NZ_JAMGBE010000001.1"/>
</dbReference>
<keyword evidence="14" id="KW-1185">Reference proteome</keyword>
<dbReference type="NCBIfam" id="NF002841">
    <property type="entry name" value="PRK03080.1-2"/>
    <property type="match status" value="1"/>
</dbReference>
<evidence type="ECO:0000256" key="11">
    <source>
        <dbReference type="ARBA" id="ARBA00049007"/>
    </source>
</evidence>
<evidence type="ECO:0000313" key="14">
    <source>
        <dbReference type="Proteomes" id="UP001165342"/>
    </source>
</evidence>
<comment type="caution">
    <text evidence="13">The sequence shown here is derived from an EMBL/GenBank/DDBJ whole genome shotgun (WGS) entry which is preliminary data.</text>
</comment>
<evidence type="ECO:0000256" key="10">
    <source>
        <dbReference type="ARBA" id="ARBA00023299"/>
    </source>
</evidence>
<comment type="cofactor">
    <cofactor evidence="1">
        <name>pyridoxal 5'-phosphate</name>
        <dbReference type="ChEBI" id="CHEBI:597326"/>
    </cofactor>
</comment>
<evidence type="ECO:0000313" key="13">
    <source>
        <dbReference type="EMBL" id="MCL6728986.1"/>
    </source>
</evidence>
<dbReference type="PIRSF" id="PIRSF000525">
    <property type="entry name" value="SerC"/>
    <property type="match status" value="1"/>
</dbReference>
<dbReference type="Proteomes" id="UP001165342">
    <property type="component" value="Unassembled WGS sequence"/>
</dbReference>
<evidence type="ECO:0000256" key="12">
    <source>
        <dbReference type="SAM" id="MobiDB-lite"/>
    </source>
</evidence>
<evidence type="ECO:0000256" key="8">
    <source>
        <dbReference type="ARBA" id="ARBA00022679"/>
    </source>
</evidence>
<keyword evidence="7" id="KW-0028">Amino-acid biosynthesis</keyword>
<organism evidence="13 14">
    <name type="scientific">Sphingomonas hankyongi</name>
    <dbReference type="NCBI Taxonomy" id="2908209"/>
    <lineage>
        <taxon>Bacteria</taxon>
        <taxon>Pseudomonadati</taxon>
        <taxon>Pseudomonadota</taxon>
        <taxon>Alphaproteobacteria</taxon>
        <taxon>Sphingomonadales</taxon>
        <taxon>Sphingomonadaceae</taxon>
        <taxon>Sphingomonas</taxon>
    </lineage>
</organism>
<dbReference type="GO" id="GO:0004648">
    <property type="term" value="F:O-phospho-L-serine:2-oxoglutarate aminotransferase activity"/>
    <property type="evidence" value="ECO:0007669"/>
    <property type="project" value="UniProtKB-EC"/>
</dbReference>
<gene>
    <name evidence="13" type="ORF">LZ538_02815</name>
</gene>
<reference evidence="13" key="1">
    <citation type="submission" date="2022-05" db="EMBL/GenBank/DDBJ databases">
        <authorList>
            <person name="Jo J.-H."/>
            <person name="Im W.-T."/>
        </authorList>
    </citation>
    <scope>NUCLEOTIDE SEQUENCE</scope>
    <source>
        <strain evidence="13">SE220</strain>
    </source>
</reference>
<keyword evidence="8 13" id="KW-0808">Transferase</keyword>
<sequence>MTESAEAGAIVRRAKPDILPPNPHFSSGPCAKPPGWSPAALRTDSLGRSHRGAIGKARLKDAIERTHALLRLPADYRLGIVPASDTGAVEMALWSILGPRPVTMLAWESFGAGWVTDVIKQLRLEAEVRTADYGDICDLNAVDPASDIVFTWNGTTSGVRVPNAEWIAADRTGLSICDATSAAFAQDIDWAKIDVGTFSWQKALGGEGGHGMLVLSPRAVERLESEPAPRPLPKLFRMTKGGKLIDGIFKGDTINTPSMLCVEDWLFALSWAERIGGLEALIARADANAAALGDWVKRADWIEHLPSDPSIRSNTSACLQFADRSDPEANGARQKAIVKLLDDEGAAYDIGAYRDAPPGLRIWCGATVETSDIEALGPWLDWAWEQTA</sequence>
<name>A0ABT0RZJ2_9SPHN</name>
<dbReference type="PANTHER" id="PTHR21152">
    <property type="entry name" value="AMINOTRANSFERASE CLASS V"/>
    <property type="match status" value="1"/>
</dbReference>
<dbReference type="Gene3D" id="3.40.640.10">
    <property type="entry name" value="Type I PLP-dependent aspartate aminotransferase-like (Major domain)"/>
    <property type="match status" value="1"/>
</dbReference>
<keyword evidence="10" id="KW-0718">Serine biosynthesis</keyword>
<dbReference type="EC" id="2.6.1.52" evidence="4"/>
<evidence type="ECO:0000256" key="4">
    <source>
        <dbReference type="ARBA" id="ARBA00013030"/>
    </source>
</evidence>
<proteinExistence type="inferred from homology"/>
<dbReference type="Gene3D" id="3.90.1150.10">
    <property type="entry name" value="Aspartate Aminotransferase, domain 1"/>
    <property type="match status" value="1"/>
</dbReference>
<comment type="pathway">
    <text evidence="2">Amino-acid biosynthesis; L-serine biosynthesis; L-serine from 3-phospho-D-glycerate: step 2/3.</text>
</comment>
<comment type="similarity">
    <text evidence="3">Belongs to the class-V pyridoxal-phosphate-dependent aminotransferase family. SerC subfamily.</text>
</comment>
<dbReference type="SUPFAM" id="SSF53383">
    <property type="entry name" value="PLP-dependent transferases"/>
    <property type="match status" value="1"/>
</dbReference>
<protein>
    <recommendedName>
        <fullName evidence="4">phosphoserine transaminase</fullName>
        <ecNumber evidence="4">2.6.1.52</ecNumber>
    </recommendedName>
</protein>
<evidence type="ECO:0000256" key="3">
    <source>
        <dbReference type="ARBA" id="ARBA00006904"/>
    </source>
</evidence>
<evidence type="ECO:0000256" key="5">
    <source>
        <dbReference type="ARBA" id="ARBA00022490"/>
    </source>
</evidence>
<comment type="catalytic activity">
    <reaction evidence="11">
        <text>O-phospho-L-serine + 2-oxoglutarate = 3-phosphooxypyruvate + L-glutamate</text>
        <dbReference type="Rhea" id="RHEA:14329"/>
        <dbReference type="ChEBI" id="CHEBI:16810"/>
        <dbReference type="ChEBI" id="CHEBI:18110"/>
        <dbReference type="ChEBI" id="CHEBI:29985"/>
        <dbReference type="ChEBI" id="CHEBI:57524"/>
        <dbReference type="EC" id="2.6.1.52"/>
    </reaction>
</comment>
<dbReference type="InterPro" id="IPR006271">
    <property type="entry name" value="Pser_aminoTfrase_methanosarc"/>
</dbReference>
<keyword evidence="9" id="KW-0663">Pyridoxal phosphate</keyword>
<evidence type="ECO:0000256" key="2">
    <source>
        <dbReference type="ARBA" id="ARBA00005099"/>
    </source>
</evidence>